<evidence type="ECO:0000313" key="1">
    <source>
        <dbReference type="EMBL" id="GBN71035.1"/>
    </source>
</evidence>
<comment type="caution">
    <text evidence="1">The sequence shown here is derived from an EMBL/GenBank/DDBJ whole genome shotgun (WGS) entry which is preliminary data.</text>
</comment>
<protein>
    <submittedName>
        <fullName evidence="1">Uncharacterized protein</fullName>
    </submittedName>
</protein>
<reference evidence="1 2" key="1">
    <citation type="journal article" date="2019" name="Sci. Rep.">
        <title>Orb-weaving spider Araneus ventricosus genome elucidates the spidroin gene catalogue.</title>
        <authorList>
            <person name="Kono N."/>
            <person name="Nakamura H."/>
            <person name="Ohtoshi R."/>
            <person name="Moran D.A.P."/>
            <person name="Shinohara A."/>
            <person name="Yoshida Y."/>
            <person name="Fujiwara M."/>
            <person name="Mori M."/>
            <person name="Tomita M."/>
            <person name="Arakawa K."/>
        </authorList>
    </citation>
    <scope>NUCLEOTIDE SEQUENCE [LARGE SCALE GENOMIC DNA]</scope>
</reference>
<dbReference type="AlphaFoldDB" id="A0A4Y2R889"/>
<keyword evidence="2" id="KW-1185">Reference proteome</keyword>
<feature type="non-terminal residue" evidence="1">
    <location>
        <position position="67"/>
    </location>
</feature>
<proteinExistence type="predicted"/>
<accession>A0A4Y2R889</accession>
<dbReference type="Proteomes" id="UP000499080">
    <property type="component" value="Unassembled WGS sequence"/>
</dbReference>
<name>A0A4Y2R889_ARAVE</name>
<organism evidence="1 2">
    <name type="scientific">Araneus ventricosus</name>
    <name type="common">Orbweaver spider</name>
    <name type="synonym">Epeira ventricosa</name>
    <dbReference type="NCBI Taxonomy" id="182803"/>
    <lineage>
        <taxon>Eukaryota</taxon>
        <taxon>Metazoa</taxon>
        <taxon>Ecdysozoa</taxon>
        <taxon>Arthropoda</taxon>
        <taxon>Chelicerata</taxon>
        <taxon>Arachnida</taxon>
        <taxon>Araneae</taxon>
        <taxon>Araneomorphae</taxon>
        <taxon>Entelegynae</taxon>
        <taxon>Araneoidea</taxon>
        <taxon>Araneidae</taxon>
        <taxon>Araneus</taxon>
    </lineage>
</organism>
<dbReference type="EMBL" id="BGPR01225466">
    <property type="protein sequence ID" value="GBN71035.1"/>
    <property type="molecule type" value="Genomic_DNA"/>
</dbReference>
<evidence type="ECO:0000313" key="2">
    <source>
        <dbReference type="Proteomes" id="UP000499080"/>
    </source>
</evidence>
<gene>
    <name evidence="1" type="ORF">AVEN_131006_1</name>
</gene>
<sequence>MFATLFTGSSKESICISVRGSLAMLDLEVIFLQSVDLASYLAFRFPKIQKPSKGCMISPEKKFTSIE</sequence>